<name>A0AA37V520_9BACT</name>
<feature type="domain" description="ABM" evidence="1">
    <location>
        <begin position="2"/>
        <end position="99"/>
    </location>
</feature>
<evidence type="ECO:0000259" key="1">
    <source>
        <dbReference type="PROSITE" id="PS51725"/>
    </source>
</evidence>
<protein>
    <recommendedName>
        <fullName evidence="1">ABM domain-containing protein</fullName>
    </recommendedName>
</protein>
<dbReference type="PROSITE" id="PS51725">
    <property type="entry name" value="ABM"/>
    <property type="match status" value="1"/>
</dbReference>
<comment type="caution">
    <text evidence="2">The sequence shown here is derived from an EMBL/GenBank/DDBJ whole genome shotgun (WGS) entry which is preliminary data.</text>
</comment>
<dbReference type="Gene3D" id="3.30.70.100">
    <property type="match status" value="1"/>
</dbReference>
<dbReference type="InterPro" id="IPR007138">
    <property type="entry name" value="ABM_dom"/>
</dbReference>
<dbReference type="InterPro" id="IPR050744">
    <property type="entry name" value="AI-2_Isomerase_LsrG"/>
</dbReference>
<dbReference type="InterPro" id="IPR011008">
    <property type="entry name" value="Dimeric_a/b-barrel"/>
</dbReference>
<accession>A0AA37V520</accession>
<evidence type="ECO:0000313" key="2">
    <source>
        <dbReference type="EMBL" id="GLC23546.1"/>
    </source>
</evidence>
<dbReference type="PANTHER" id="PTHR33336:SF3">
    <property type="entry name" value="ABM DOMAIN-CONTAINING PROTEIN"/>
    <property type="match status" value="1"/>
</dbReference>
<evidence type="ECO:0000313" key="3">
    <source>
        <dbReference type="Proteomes" id="UP001161325"/>
    </source>
</evidence>
<dbReference type="Proteomes" id="UP001161325">
    <property type="component" value="Unassembled WGS sequence"/>
</dbReference>
<dbReference type="GO" id="GO:0003824">
    <property type="term" value="F:catalytic activity"/>
    <property type="evidence" value="ECO:0007669"/>
    <property type="project" value="TreeGrafter"/>
</dbReference>
<dbReference type="RefSeq" id="WP_284347982.1">
    <property type="nucleotide sequence ID" value="NZ_BRXS01000001.1"/>
</dbReference>
<reference evidence="2" key="1">
    <citation type="submission" date="2022-08" db="EMBL/GenBank/DDBJ databases">
        <title>Draft genome sequencing of Roseisolibacter agri AW1220.</title>
        <authorList>
            <person name="Tobiishi Y."/>
            <person name="Tonouchi A."/>
        </authorList>
    </citation>
    <scope>NUCLEOTIDE SEQUENCE</scope>
    <source>
        <strain evidence="2">AW1220</strain>
    </source>
</reference>
<gene>
    <name evidence="2" type="ORF">rosag_00590</name>
</gene>
<dbReference type="AlphaFoldDB" id="A0AA37V520"/>
<dbReference type="EMBL" id="BRXS01000001">
    <property type="protein sequence ID" value="GLC23546.1"/>
    <property type="molecule type" value="Genomic_DNA"/>
</dbReference>
<sequence length="102" mass="11328">MIHVIAEIRLRPGARDAFVAEFQRLTPLVRAEDGCIEYQGALEIATAIAAQAPPRDDVLTVVEKWRDEAALAAHLDAPHMHDHRERSRELAAGVTVRVLRSV</sequence>
<dbReference type="SUPFAM" id="SSF54909">
    <property type="entry name" value="Dimeric alpha+beta barrel"/>
    <property type="match status" value="1"/>
</dbReference>
<organism evidence="2 3">
    <name type="scientific">Roseisolibacter agri</name>
    <dbReference type="NCBI Taxonomy" id="2014610"/>
    <lineage>
        <taxon>Bacteria</taxon>
        <taxon>Pseudomonadati</taxon>
        <taxon>Gemmatimonadota</taxon>
        <taxon>Gemmatimonadia</taxon>
        <taxon>Gemmatimonadales</taxon>
        <taxon>Gemmatimonadaceae</taxon>
        <taxon>Roseisolibacter</taxon>
    </lineage>
</organism>
<dbReference type="Pfam" id="PF03992">
    <property type="entry name" value="ABM"/>
    <property type="match status" value="1"/>
</dbReference>
<proteinExistence type="predicted"/>
<dbReference type="PANTHER" id="PTHR33336">
    <property type="entry name" value="QUINOL MONOOXYGENASE YGIN-RELATED"/>
    <property type="match status" value="1"/>
</dbReference>
<keyword evidence="3" id="KW-1185">Reference proteome</keyword>